<dbReference type="PaxDb" id="29760-VIT_18s0001g09110.t01"/>
<dbReference type="InterPro" id="IPR006527">
    <property type="entry name" value="F-box-assoc_dom_typ1"/>
</dbReference>
<dbReference type="STRING" id="29760.E0CP24"/>
<dbReference type="PROSITE" id="PS50181">
    <property type="entry name" value="FBOX"/>
    <property type="match status" value="1"/>
</dbReference>
<dbReference type="AlphaFoldDB" id="E0CP24"/>
<proteinExistence type="predicted"/>
<dbReference type="FunCoup" id="E0CP24">
    <property type="interactions" value="176"/>
</dbReference>
<evidence type="ECO:0000256" key="7">
    <source>
        <dbReference type="ARBA" id="ARBA00022991"/>
    </source>
</evidence>
<keyword evidence="7" id="KW-0157">Chromophore</keyword>
<keyword evidence="6" id="KW-1133">Transmembrane helix</keyword>
<keyword evidence="5" id="KW-0812">Transmembrane</keyword>
<dbReference type="Gene3D" id="2.120.10.80">
    <property type="entry name" value="Kelch-type beta propeller"/>
    <property type="match status" value="1"/>
</dbReference>
<dbReference type="Pfam" id="PF00646">
    <property type="entry name" value="F-box"/>
    <property type="match status" value="1"/>
</dbReference>
<evidence type="ECO:0000256" key="8">
    <source>
        <dbReference type="ARBA" id="ARBA00023136"/>
    </source>
</evidence>
<evidence type="ECO:0000256" key="5">
    <source>
        <dbReference type="ARBA" id="ARBA00022692"/>
    </source>
</evidence>
<name>E0CP24_VITVI</name>
<gene>
    <name evidence="11" type="ordered locus">VIT_18s0001g09110</name>
</gene>
<dbReference type="Pfam" id="PF00421">
    <property type="entry name" value="PSII"/>
    <property type="match status" value="1"/>
</dbReference>
<dbReference type="HOGENOM" id="CLU_523179_0_0_1"/>
<reference evidence="12" key="1">
    <citation type="journal article" date="2007" name="Nature">
        <title>The grapevine genome sequence suggests ancestral hexaploidization in major angiosperm phyla.</title>
        <authorList>
            <consortium name="The French-Italian Public Consortium for Grapevine Genome Characterization."/>
            <person name="Jaillon O."/>
            <person name="Aury J.-M."/>
            <person name="Noel B."/>
            <person name="Policriti A."/>
            <person name="Clepet C."/>
            <person name="Casagrande A."/>
            <person name="Choisne N."/>
            <person name="Aubourg S."/>
            <person name="Vitulo N."/>
            <person name="Jubin C."/>
            <person name="Vezzi A."/>
            <person name="Legeai F."/>
            <person name="Hugueney P."/>
            <person name="Dasilva C."/>
            <person name="Horner D."/>
            <person name="Mica E."/>
            <person name="Jublot D."/>
            <person name="Poulain J."/>
            <person name="Bruyere C."/>
            <person name="Billault A."/>
            <person name="Segurens B."/>
            <person name="Gouyvenoux M."/>
            <person name="Ugarte E."/>
            <person name="Cattonaro F."/>
            <person name="Anthouard V."/>
            <person name="Vico V."/>
            <person name="Del Fabbro C."/>
            <person name="Alaux M."/>
            <person name="Di Gaspero G."/>
            <person name="Dumas V."/>
            <person name="Felice N."/>
            <person name="Paillard S."/>
            <person name="Juman I."/>
            <person name="Moroldo M."/>
            <person name="Scalabrin S."/>
            <person name="Canaguier A."/>
            <person name="Le Clainche I."/>
            <person name="Malacrida G."/>
            <person name="Durand E."/>
            <person name="Pesole G."/>
            <person name="Laucou V."/>
            <person name="Chatelet P."/>
            <person name="Merdinoglu D."/>
            <person name="Delledonne M."/>
            <person name="Pezzotti M."/>
            <person name="Lecharny A."/>
            <person name="Scarpelli C."/>
            <person name="Artiguenave F."/>
            <person name="Pe M.E."/>
            <person name="Valle G."/>
            <person name="Morgante M."/>
            <person name="Caboche M."/>
            <person name="Adam-Blondon A.-F."/>
            <person name="Weissenbach J."/>
            <person name="Quetier F."/>
            <person name="Wincker P."/>
        </authorList>
    </citation>
    <scope>NUCLEOTIDE SEQUENCE [LARGE SCALE GENOMIC DNA]</scope>
    <source>
        <strain evidence="12">cv. Pinot noir / PN40024</strain>
    </source>
</reference>
<sequence>MIRVGSTFQAMEKLFGFIACCFVWFNNAAYPSEFYGPTRPEASQPQAFTFLVRDQHLGANVGSAQGPTGLGKYLMHSPTREVIFRRETMRFWDLHAPWLEPLRGPNGLDLSRLKKNRRQIDIGFSWCNRVSIYLTDMAARAGKSQEMDPGIWGHLPVELLEHVLSFLPLKSFFNLLCTCKRFKSLIYSPSFLAKYSPSSSSSSSSPALSSFLLLSHPQFYRHRLPLYDSAIGNWRNLSLTCSILLPYAATTAITLLSAANGLLCFSLPNSSSFLVCNLLVGSSRVLQFPGYPFAFEMLTLVPAPDGYKIFMIASGSSSNNAWVYDSGVHSWREFQGFDPTLSDNCHQGVYCNGVLYFCTSEPFSIVCFDLESGVWDRSVVELPGELTFVKLVSDGEGKLYLVGGIGRNGISKSMKLWELEGENWVLVESLPEFMCQKLVSVCYHNYEHVYCFWHQETICVCCYTWPEILYYKVARRTWHWLPKCPSLPDKWSCGFRWFSFVPELYAQCGCLPSVLLVASLL</sequence>
<evidence type="ECO:0000256" key="1">
    <source>
        <dbReference type="ARBA" id="ARBA00004141"/>
    </source>
</evidence>
<dbReference type="Pfam" id="PF07734">
    <property type="entry name" value="FBA_1"/>
    <property type="match status" value="1"/>
</dbReference>
<dbReference type="SUPFAM" id="SSF161077">
    <property type="entry name" value="Photosystem II antenna protein-like"/>
    <property type="match status" value="1"/>
</dbReference>
<dbReference type="GO" id="GO:0031146">
    <property type="term" value="P:SCF-dependent proteasomal ubiquitin-dependent protein catabolic process"/>
    <property type="evidence" value="ECO:0000318"/>
    <property type="project" value="GO_Central"/>
</dbReference>
<dbReference type="SUPFAM" id="SSF50965">
    <property type="entry name" value="Galactose oxidase, central domain"/>
    <property type="match status" value="1"/>
</dbReference>
<feature type="domain" description="F-box" evidence="10">
    <location>
        <begin position="149"/>
        <end position="195"/>
    </location>
</feature>
<evidence type="ECO:0000256" key="4">
    <source>
        <dbReference type="ARBA" id="ARBA00022640"/>
    </source>
</evidence>
<dbReference type="GO" id="GO:0009523">
    <property type="term" value="C:photosystem II"/>
    <property type="evidence" value="ECO:0007669"/>
    <property type="project" value="UniProtKB-KW"/>
</dbReference>
<dbReference type="InterPro" id="IPR001810">
    <property type="entry name" value="F-box_dom"/>
</dbReference>
<keyword evidence="3" id="KW-0602">Photosynthesis</keyword>
<dbReference type="FunFam" id="1.20.1280.50:FF:000085">
    <property type="entry name" value="F-box domain containing protein"/>
    <property type="match status" value="1"/>
</dbReference>
<dbReference type="PANTHER" id="PTHR31672:SF12">
    <property type="entry name" value="F-BOX DOMAIN-CONTAINING PROTEIN"/>
    <property type="match status" value="1"/>
</dbReference>
<evidence type="ECO:0000256" key="3">
    <source>
        <dbReference type="ARBA" id="ARBA00022531"/>
    </source>
</evidence>
<dbReference type="InterPro" id="IPR044900">
    <property type="entry name" value="PSII_PsbC_sf"/>
</dbReference>
<dbReference type="InterPro" id="IPR036001">
    <property type="entry name" value="PS_II_antenna-like_sf"/>
</dbReference>
<dbReference type="InterPro" id="IPR050796">
    <property type="entry name" value="SCF_F-box_component"/>
</dbReference>
<dbReference type="SMR" id="E0CP24"/>
<evidence type="ECO:0000313" key="12">
    <source>
        <dbReference type="Proteomes" id="UP000009183"/>
    </source>
</evidence>
<accession>E0CP24</accession>
<dbReference type="Gene3D" id="1.20.1280.50">
    <property type="match status" value="1"/>
</dbReference>
<keyword evidence="9" id="KW-0604">Photosystem II</keyword>
<dbReference type="InterPro" id="IPR015915">
    <property type="entry name" value="Kelch-typ_b-propeller"/>
</dbReference>
<dbReference type="Gene3D" id="1.10.10.670">
    <property type="entry name" value="photosystem ii from thermosynechococcus elongatus"/>
    <property type="match status" value="1"/>
</dbReference>
<comment type="subcellular location">
    <subcellularLocation>
        <location evidence="1">Membrane</location>
        <topology evidence="1">Multi-pass membrane protein</topology>
    </subcellularLocation>
</comment>
<keyword evidence="2" id="KW-0148">Chlorophyll</keyword>
<keyword evidence="12" id="KW-1185">Reference proteome</keyword>
<keyword evidence="4" id="KW-0934">Plastid</keyword>
<dbReference type="InterPro" id="IPR011043">
    <property type="entry name" value="Gal_Oxase/kelch_b-propeller"/>
</dbReference>
<dbReference type="OrthoDB" id="1703411at2759"/>
<dbReference type="InParanoid" id="E0CP24"/>
<keyword evidence="8" id="KW-0472">Membrane</keyword>
<evidence type="ECO:0000256" key="6">
    <source>
        <dbReference type="ARBA" id="ARBA00022989"/>
    </source>
</evidence>
<evidence type="ECO:0000256" key="9">
    <source>
        <dbReference type="ARBA" id="ARBA00023276"/>
    </source>
</evidence>
<dbReference type="OMA" id="SHPQFHR"/>
<dbReference type="GO" id="GO:0009767">
    <property type="term" value="P:photosynthetic electron transport chain"/>
    <property type="evidence" value="ECO:0007669"/>
    <property type="project" value="InterPro"/>
</dbReference>
<dbReference type="eggNOG" id="ENOG502QV69">
    <property type="taxonomic scope" value="Eukaryota"/>
</dbReference>
<dbReference type="SMART" id="SM00256">
    <property type="entry name" value="FBOX"/>
    <property type="match status" value="1"/>
</dbReference>
<dbReference type="Proteomes" id="UP000009183">
    <property type="component" value="Chromosome 18"/>
</dbReference>
<evidence type="ECO:0000313" key="11">
    <source>
        <dbReference type="EMBL" id="CBI19402.3"/>
    </source>
</evidence>
<dbReference type="InterPro" id="IPR000932">
    <property type="entry name" value="PS_antenna-like"/>
</dbReference>
<dbReference type="GO" id="GO:0004842">
    <property type="term" value="F:ubiquitin-protein transferase activity"/>
    <property type="evidence" value="ECO:0000318"/>
    <property type="project" value="GO_Central"/>
</dbReference>
<protein>
    <recommendedName>
        <fullName evidence="10">F-box domain-containing protein</fullName>
    </recommendedName>
</protein>
<dbReference type="EMBL" id="FN595227">
    <property type="protein sequence ID" value="CBI19402.3"/>
    <property type="molecule type" value="Genomic_DNA"/>
</dbReference>
<organism evidence="11 12">
    <name type="scientific">Vitis vinifera</name>
    <name type="common">Grape</name>
    <dbReference type="NCBI Taxonomy" id="29760"/>
    <lineage>
        <taxon>Eukaryota</taxon>
        <taxon>Viridiplantae</taxon>
        <taxon>Streptophyta</taxon>
        <taxon>Embryophyta</taxon>
        <taxon>Tracheophyta</taxon>
        <taxon>Spermatophyta</taxon>
        <taxon>Magnoliopsida</taxon>
        <taxon>eudicotyledons</taxon>
        <taxon>Gunneridae</taxon>
        <taxon>Pentapetalae</taxon>
        <taxon>rosids</taxon>
        <taxon>Vitales</taxon>
        <taxon>Vitaceae</taxon>
        <taxon>Viteae</taxon>
        <taxon>Vitis</taxon>
    </lineage>
</organism>
<dbReference type="InterPro" id="IPR036047">
    <property type="entry name" value="F-box-like_dom_sf"/>
</dbReference>
<dbReference type="GO" id="GO:0016168">
    <property type="term" value="F:chlorophyll binding"/>
    <property type="evidence" value="ECO:0007669"/>
    <property type="project" value="UniProtKB-KW"/>
</dbReference>
<dbReference type="PANTHER" id="PTHR31672">
    <property type="entry name" value="BNACNNG10540D PROTEIN"/>
    <property type="match status" value="1"/>
</dbReference>
<dbReference type="SUPFAM" id="SSF81383">
    <property type="entry name" value="F-box domain"/>
    <property type="match status" value="1"/>
</dbReference>
<evidence type="ECO:0000256" key="2">
    <source>
        <dbReference type="ARBA" id="ARBA00022494"/>
    </source>
</evidence>
<evidence type="ECO:0000259" key="10">
    <source>
        <dbReference type="PROSITE" id="PS50181"/>
    </source>
</evidence>
<dbReference type="FunFam" id="2.120.10.80:FF:000169">
    <property type="entry name" value="F-box family protein"/>
    <property type="match status" value="1"/>
</dbReference>